<protein>
    <submittedName>
        <fullName evidence="2">Uncharacterized protein</fullName>
    </submittedName>
</protein>
<keyword evidence="3" id="KW-1185">Reference proteome</keyword>
<feature type="compositionally biased region" description="Polar residues" evidence="1">
    <location>
        <begin position="1"/>
        <end position="28"/>
    </location>
</feature>
<gene>
    <name evidence="2" type="ORF">SISNIDRAFT_468351</name>
</gene>
<sequence length="158" mass="18398">MEPDTQMHSAQSDQSARAETRPTPSSRVDTARQLARFHIWLHRKTSPNRDIAKAARRESAYWRKWAEKHIPPSIAGNKRKYENISDLSPLERREEEWKAQVDLSFKPMEQARLDYGGRKSHLPWSPWTLSVDYKFSDAQEFPGFSDRKAIQPLGHGQI</sequence>
<evidence type="ECO:0000313" key="3">
    <source>
        <dbReference type="Proteomes" id="UP000076722"/>
    </source>
</evidence>
<evidence type="ECO:0000256" key="1">
    <source>
        <dbReference type="SAM" id="MobiDB-lite"/>
    </source>
</evidence>
<dbReference type="AlphaFoldDB" id="A0A164RHH8"/>
<evidence type="ECO:0000313" key="2">
    <source>
        <dbReference type="EMBL" id="KZS90562.1"/>
    </source>
</evidence>
<dbReference type="EMBL" id="KV419420">
    <property type="protein sequence ID" value="KZS90562.1"/>
    <property type="molecule type" value="Genomic_DNA"/>
</dbReference>
<organism evidence="2 3">
    <name type="scientific">Sistotremastrum niveocremeum HHB9708</name>
    <dbReference type="NCBI Taxonomy" id="1314777"/>
    <lineage>
        <taxon>Eukaryota</taxon>
        <taxon>Fungi</taxon>
        <taxon>Dikarya</taxon>
        <taxon>Basidiomycota</taxon>
        <taxon>Agaricomycotina</taxon>
        <taxon>Agaricomycetes</taxon>
        <taxon>Sistotremastrales</taxon>
        <taxon>Sistotremastraceae</taxon>
        <taxon>Sertulicium</taxon>
        <taxon>Sertulicium niveocremeum</taxon>
    </lineage>
</organism>
<reference evidence="2 3" key="1">
    <citation type="journal article" date="2016" name="Mol. Biol. Evol.">
        <title>Comparative Genomics of Early-Diverging Mushroom-Forming Fungi Provides Insights into the Origins of Lignocellulose Decay Capabilities.</title>
        <authorList>
            <person name="Nagy L.G."/>
            <person name="Riley R."/>
            <person name="Tritt A."/>
            <person name="Adam C."/>
            <person name="Daum C."/>
            <person name="Floudas D."/>
            <person name="Sun H."/>
            <person name="Yadav J.S."/>
            <person name="Pangilinan J."/>
            <person name="Larsson K.H."/>
            <person name="Matsuura K."/>
            <person name="Barry K."/>
            <person name="Labutti K."/>
            <person name="Kuo R."/>
            <person name="Ohm R.A."/>
            <person name="Bhattacharya S.S."/>
            <person name="Shirouzu T."/>
            <person name="Yoshinaga Y."/>
            <person name="Martin F.M."/>
            <person name="Grigoriev I.V."/>
            <person name="Hibbett D.S."/>
        </authorList>
    </citation>
    <scope>NUCLEOTIDE SEQUENCE [LARGE SCALE GENOMIC DNA]</scope>
    <source>
        <strain evidence="2 3">HHB9708</strain>
    </source>
</reference>
<dbReference type="Proteomes" id="UP000076722">
    <property type="component" value="Unassembled WGS sequence"/>
</dbReference>
<proteinExistence type="predicted"/>
<feature type="region of interest" description="Disordered" evidence="1">
    <location>
        <begin position="1"/>
        <end position="29"/>
    </location>
</feature>
<accession>A0A164RHH8</accession>
<name>A0A164RHH8_9AGAM</name>